<gene>
    <name evidence="2" type="ORF">pEaSNUABM5_00259</name>
</gene>
<evidence type="ECO:0000256" key="1">
    <source>
        <dbReference type="SAM" id="MobiDB-lite"/>
    </source>
</evidence>
<feature type="compositionally biased region" description="Acidic residues" evidence="1">
    <location>
        <begin position="107"/>
        <end position="130"/>
    </location>
</feature>
<protein>
    <submittedName>
        <fullName evidence="2">Uncharacterized protein</fullName>
    </submittedName>
</protein>
<organism evidence="2 3">
    <name type="scientific">Erwinia phage pEa_SNUABM_5</name>
    <dbReference type="NCBI Taxonomy" id="2797313"/>
    <lineage>
        <taxon>Viruses</taxon>
        <taxon>Duplodnaviria</taxon>
        <taxon>Heunggongvirae</taxon>
        <taxon>Uroviricota</taxon>
        <taxon>Caudoviricetes</taxon>
        <taxon>Rivsvirus</taxon>
        <taxon>Rivsvirus SNUABM5</taxon>
    </lineage>
</organism>
<keyword evidence="3" id="KW-1185">Reference proteome</keyword>
<name>A0A7T8EPQ4_9CAUD</name>
<proteinExistence type="predicted"/>
<evidence type="ECO:0000313" key="3">
    <source>
        <dbReference type="Proteomes" id="UP000596123"/>
    </source>
</evidence>
<dbReference type="Proteomes" id="UP000596123">
    <property type="component" value="Segment"/>
</dbReference>
<accession>A0A7T8EPQ4</accession>
<dbReference type="EMBL" id="MW366843">
    <property type="protein sequence ID" value="QQO90401.1"/>
    <property type="molecule type" value="Genomic_DNA"/>
</dbReference>
<reference evidence="2 3" key="1">
    <citation type="submission" date="2020-12" db="EMBL/GenBank/DDBJ databases">
        <title>Complete genome sequence of Erwinia phage pEa_SNUABM_5.</title>
        <authorList>
            <person name="Kim S.G."/>
            <person name="Lee S.B."/>
            <person name="Kwon J."/>
            <person name="Park S.C."/>
        </authorList>
    </citation>
    <scope>NUCLEOTIDE SEQUENCE [LARGE SCALE GENOMIC DNA]</scope>
</reference>
<sequence>MSYKVELSVVTSGGNELPADLKEFADAHGITYEVTDAGSDRSVVTFESQGRDQLEDMIRQSYAPSKETEWSQFISQIHAEGVDAGQESFLTQGTREVPPHVYNEDEAVEPAADSDDEDEIAEHDGEEDGEERISSQTIASDAEKDDHK</sequence>
<feature type="region of interest" description="Disordered" evidence="1">
    <location>
        <begin position="107"/>
        <end position="148"/>
    </location>
</feature>
<evidence type="ECO:0000313" key="2">
    <source>
        <dbReference type="EMBL" id="QQO90401.1"/>
    </source>
</evidence>